<dbReference type="Proteomes" id="UP000016412">
    <property type="component" value="Unassembled WGS sequence"/>
</dbReference>
<feature type="domain" description="Fibronectin type-III" evidence="2">
    <location>
        <begin position="181"/>
        <end position="277"/>
    </location>
</feature>
<dbReference type="EMBL" id="AUZJ01000034">
    <property type="protein sequence ID" value="ERF60681.1"/>
    <property type="molecule type" value="Genomic_DNA"/>
</dbReference>
<feature type="chain" id="PRO_5004609892" evidence="1">
    <location>
        <begin position="18"/>
        <end position="751"/>
    </location>
</feature>
<name>U1FMM2_TRESO</name>
<dbReference type="AlphaFoldDB" id="U1FMM2"/>
<dbReference type="OrthoDB" id="356522at2"/>
<dbReference type="RefSeq" id="WP_021330269.1">
    <property type="nucleotide sequence ID" value="NZ_AUZJ01000034.1"/>
</dbReference>
<organism evidence="3 4">
    <name type="scientific">Treponema socranskii subsp. socranskii VPI DR56BR1116 = ATCC 35536</name>
    <dbReference type="NCBI Taxonomy" id="1125725"/>
    <lineage>
        <taxon>Bacteria</taxon>
        <taxon>Pseudomonadati</taxon>
        <taxon>Spirochaetota</taxon>
        <taxon>Spirochaetia</taxon>
        <taxon>Spirochaetales</taxon>
        <taxon>Treponemataceae</taxon>
        <taxon>Treponema</taxon>
    </lineage>
</organism>
<evidence type="ECO:0000259" key="2">
    <source>
        <dbReference type="PROSITE" id="PS50853"/>
    </source>
</evidence>
<keyword evidence="3" id="KW-0449">Lipoprotein</keyword>
<feature type="domain" description="Fibronectin type-III" evidence="2">
    <location>
        <begin position="280"/>
        <end position="382"/>
    </location>
</feature>
<comment type="caution">
    <text evidence="3">The sequence shown here is derived from an EMBL/GenBank/DDBJ whole genome shotgun (WGS) entry which is preliminary data.</text>
</comment>
<proteinExistence type="predicted"/>
<dbReference type="InterPro" id="IPR013783">
    <property type="entry name" value="Ig-like_fold"/>
</dbReference>
<feature type="signal peptide" evidence="1">
    <location>
        <begin position="1"/>
        <end position="17"/>
    </location>
</feature>
<dbReference type="SMART" id="SM00060">
    <property type="entry name" value="FN3"/>
    <property type="match status" value="2"/>
</dbReference>
<dbReference type="PROSITE" id="PS51257">
    <property type="entry name" value="PROKAR_LIPOPROTEIN"/>
    <property type="match status" value="1"/>
</dbReference>
<evidence type="ECO:0000256" key="1">
    <source>
        <dbReference type="SAM" id="SignalP"/>
    </source>
</evidence>
<keyword evidence="1" id="KW-0732">Signal</keyword>
<dbReference type="STRING" id="1125725.HMPREF1325_1990"/>
<dbReference type="Gene3D" id="2.60.40.10">
    <property type="entry name" value="Immunoglobulins"/>
    <property type="match status" value="4"/>
</dbReference>
<dbReference type="eggNOG" id="COG4733">
    <property type="taxonomic scope" value="Bacteria"/>
</dbReference>
<gene>
    <name evidence="3" type="ORF">HMPREF1325_1990</name>
</gene>
<evidence type="ECO:0000313" key="3">
    <source>
        <dbReference type="EMBL" id="ERF60681.1"/>
    </source>
</evidence>
<dbReference type="PROSITE" id="PS50853">
    <property type="entry name" value="FN3"/>
    <property type="match status" value="2"/>
</dbReference>
<dbReference type="PATRIC" id="fig|1125725.3.peg.1238"/>
<protein>
    <submittedName>
        <fullName evidence="3">Putative lipoprotein</fullName>
    </submittedName>
</protein>
<reference evidence="3 4" key="1">
    <citation type="submission" date="2013-08" db="EMBL/GenBank/DDBJ databases">
        <authorList>
            <person name="Durkin A.S."/>
            <person name="Haft D.R."/>
            <person name="McCorrison J."/>
            <person name="Torralba M."/>
            <person name="Gillis M."/>
            <person name="Haft D.H."/>
            <person name="Methe B."/>
            <person name="Sutton G."/>
            <person name="Nelson K.E."/>
        </authorList>
    </citation>
    <scope>NUCLEOTIDE SEQUENCE [LARGE SCALE GENOMIC DNA]</scope>
    <source>
        <strain evidence="3 4">VPI DR56BR1116</strain>
    </source>
</reference>
<dbReference type="CDD" id="cd00063">
    <property type="entry name" value="FN3"/>
    <property type="match status" value="2"/>
</dbReference>
<dbReference type="InterPro" id="IPR036116">
    <property type="entry name" value="FN3_sf"/>
</dbReference>
<dbReference type="InterPro" id="IPR003961">
    <property type="entry name" value="FN3_dom"/>
</dbReference>
<accession>U1FMM2</accession>
<dbReference type="SUPFAM" id="SSF49265">
    <property type="entry name" value="Fibronectin type III"/>
    <property type="match status" value="2"/>
</dbReference>
<sequence>MKHTTPIRLCMVLSALAFGFTSCHQFFQGKIDMTQKGRSATLTDLLSNAKPITQLDKPAQIFVSHGKNADAVKIHITWSAVTGAASYRLERAVAQANDDGTFTRPDESEFEIIKASGTNPITSSYITGTSYTDIILNSESAKYSDKEYTYGFFYRVSAENAYKKYDPSVFTESTAGTLFAPPRSPRASLGDSENYIMFTWEKSDSVSYYRIYRSENRDGTNSLYLGRVAANQNQYKDTIPSSQQGKEYYYTVYAQNAAGNISVASAPALGFTLIAGAPPKVQNVRVTDGRGTAVDHITVTWDPSSGTDITYAVYRTSSVDSAYLLCSNTVTQTSYTDTQSLKPNVYYYYQVQAVKTVVNSDGTTTVTKGPFSASSPTDAHPAEAYLLSPPASFEVSKVRGSSPAKVLFKFPAALGSPECLTNSNIYHDYNTYTYRLFGGTTPDTVSTEIPVSMPAAINGYYEVEADPGSHKFFTVATVNGTQQSAASTVAAPAPYEAKNVTATRHKAIEGFSDAGSANSSGVYPVRITWDTPDEGADGGYYIYRSTQKTNGFRRITETPVTELSYIDKNDTAKTGTYYYYKVLSLNSLLQGINFTDAVCGYGALTYDQYFREYNKTIKRSHQKLTLMHKPGTSALGSETVQGDIGGKVQYEAKMSGLGARITMYYNDYCDYYISGSVQLGIYFTLTGNTNTSANISANGSMDGTVTCTGMYPGTIVYDNIEIKGGNAGGGHYVVTPEGFPAGNVSYAIGLE</sequence>
<evidence type="ECO:0000313" key="4">
    <source>
        <dbReference type="Proteomes" id="UP000016412"/>
    </source>
</evidence>